<dbReference type="CDD" id="cd00448">
    <property type="entry name" value="YjgF_YER057c_UK114_family"/>
    <property type="match status" value="1"/>
</dbReference>
<gene>
    <name evidence="1" type="ORF">GBA63_12350</name>
</gene>
<dbReference type="PANTHER" id="PTHR43857">
    <property type="entry name" value="BLR7761 PROTEIN"/>
    <property type="match status" value="1"/>
</dbReference>
<keyword evidence="2" id="KW-1185">Reference proteome</keyword>
<dbReference type="KEGG" id="rub:GBA63_12350"/>
<dbReference type="InterPro" id="IPR035959">
    <property type="entry name" value="RutC-like_sf"/>
</dbReference>
<proteinExistence type="predicted"/>
<dbReference type="RefSeq" id="WP_166176526.1">
    <property type="nucleotide sequence ID" value="NZ_CP045119.1"/>
</dbReference>
<evidence type="ECO:0000313" key="1">
    <source>
        <dbReference type="EMBL" id="QIN83338.1"/>
    </source>
</evidence>
<dbReference type="Pfam" id="PF01042">
    <property type="entry name" value="Ribonuc_L-PSP"/>
    <property type="match status" value="1"/>
</dbReference>
<name>A0A6G8QA85_9ACTN</name>
<dbReference type="InterPro" id="IPR006175">
    <property type="entry name" value="YjgF/YER057c/UK114"/>
</dbReference>
<dbReference type="AlphaFoldDB" id="A0A6G8QA85"/>
<dbReference type="Gene3D" id="3.30.1330.40">
    <property type="entry name" value="RutC-like"/>
    <property type="match status" value="1"/>
</dbReference>
<sequence>MADQFDPANPTGSVRYVDPEGLHKNPAFTNVVVVEGPARTVYVGGQNAVDSSGNKVGKGDIAAQTEQVLANVRAALAAGGSGPEHVIKWNLFVVEGASLQEGYSAFQRAWIAAPNPPGITMAFVAGLAHPDFLVEMDAIAVVPQ</sequence>
<accession>A0A6G8QA85</accession>
<dbReference type="EMBL" id="CP045119">
    <property type="protein sequence ID" value="QIN83338.1"/>
    <property type="molecule type" value="Genomic_DNA"/>
</dbReference>
<organism evidence="1 2">
    <name type="scientific">Rubrobacter tropicus</name>
    <dbReference type="NCBI Taxonomy" id="2653851"/>
    <lineage>
        <taxon>Bacteria</taxon>
        <taxon>Bacillati</taxon>
        <taxon>Actinomycetota</taxon>
        <taxon>Rubrobacteria</taxon>
        <taxon>Rubrobacterales</taxon>
        <taxon>Rubrobacteraceae</taxon>
        <taxon>Rubrobacter</taxon>
    </lineage>
</organism>
<evidence type="ECO:0000313" key="2">
    <source>
        <dbReference type="Proteomes" id="UP000501452"/>
    </source>
</evidence>
<protein>
    <submittedName>
        <fullName evidence="1">RidA family protein</fullName>
    </submittedName>
</protein>
<reference evidence="1 2" key="1">
    <citation type="submission" date="2019-10" db="EMBL/GenBank/DDBJ databases">
        <title>Rubrobacter sp nov SCSIO 52090 isolated from a deep-sea sediment in the South China Sea.</title>
        <authorList>
            <person name="Chen R.W."/>
        </authorList>
    </citation>
    <scope>NUCLEOTIDE SEQUENCE [LARGE SCALE GENOMIC DNA]</scope>
    <source>
        <strain evidence="1 2">SCSIO 52909</strain>
    </source>
</reference>
<dbReference type="SUPFAM" id="SSF55298">
    <property type="entry name" value="YjgF-like"/>
    <property type="match status" value="1"/>
</dbReference>
<dbReference type="Proteomes" id="UP000501452">
    <property type="component" value="Chromosome"/>
</dbReference>
<dbReference type="PANTHER" id="PTHR43857:SF1">
    <property type="entry name" value="YJGH FAMILY PROTEIN"/>
    <property type="match status" value="1"/>
</dbReference>